<dbReference type="PANTHER" id="PTHR43642:SF1">
    <property type="entry name" value="HYBRID SIGNAL TRANSDUCTION HISTIDINE KINASE G"/>
    <property type="match status" value="1"/>
</dbReference>
<dbReference type="PROSITE" id="PS00675">
    <property type="entry name" value="SIGMA54_INTERACT_1"/>
    <property type="match status" value="1"/>
</dbReference>
<sequence>MNSSSRSITTTNNNGSGSKKTRGRLSTGSSTRPGFTSQTSSSRLISGTSFRVGEEANTSTSSCDAELPEEFPSLVQQSLRDHVEDKTKHLTLNKLQFSNNKKLYGRDKERALLQNLVFAASHRGAKQLILISGESGTGKTGLAHSIHNSCNNQDGIFVIAGDFGMNSTSSKEAPYMGIAGAIQELCDGILALVVDSTAFPLQLLREKLNSELQDELPLLFLTFPALQHFMGTATSTCISSTKNMCGTHPPQGSVPSPTTGEHKNRLYYAFQRLFQIVTTFLPKRLVIILDNLEWIDEPSLKLMEALLADDTASSATRSSSGDNTGTTTTNKTKKNDLVVIGCYRSDLDQPNSSSNHSQSYYLTHAIIQDWKDHKSSEFGFHMTEIALPNLDMTHVKEWLQDLLLTDDSGVLELAQLCHSKTNGNAFFMVAFLKLLQEKMLLTFDLGTMKWIWDVARIETLAEATDNVAHVMKQSLATCSPQVCELLQIAACLGSSFYEKTLQLVWDDWKTTTATTINKKLSLDDCLSIALEKRLFFRKPDDPTKIIWAHSKVLDAAMALMADDDEDDKSIKSVQSRIGEILVTKLNEVELESAVFIVANLLNEGGASVSSSSSASNPVCNVSHVELAELNLRAAYKATKLAAFETAARYAAKGINCLQQDCWENHYSTTLDLFLTSAEVEGLIGNFESMDSRCNQILSRQDLPDKDKARVYNLQVHRLYLEGRVQEAMDHCLLCLKKLRCSFPKTKLTKGLASVAGLARIKMEAKSRKAEEIESMQYIEDPVKIETMKLLERLISAAYMLKDPLLTPVILRAYRWTLEYGLSENAPANFASIGFIMACFLSDFETGRIFGEYALEMMSQMKSKTMVARVHLVVHGGYLHYVRPLHCTLRALKEGYEVGMQTGSFSPAFQSINLYLQGAFVAGRSLKTLERECRMFAQQMKQLKQDLYVKFLSPAFQTILNLTTPGVAEPTIMTGEAMDEAVLDFPTKAQQALFECHKLQLCLWFGHFEESAKLALSNDPVTKGCPGSFVCYSDNLFRGLSLFQMARTTTKKKNQYTKEAKKMLSLVSKWVEKGNPNIKHHQALLEAEMAALQGKQHIARNKYDIAVVLAGRQGFINDAALANERFGEYMLNDVGDRDDAAYRMKEAINLYKEWGAIAKAEYLQTKYAHLWPIPEHVVTLG</sequence>
<comment type="caution">
    <text evidence="3">The sequence shown here is derived from an EMBL/GenBank/DDBJ whole genome shotgun (WGS) entry which is preliminary data.</text>
</comment>
<evidence type="ECO:0000313" key="3">
    <source>
        <dbReference type="EMBL" id="CAB9499176.1"/>
    </source>
</evidence>
<dbReference type="AlphaFoldDB" id="A0A9N8DC54"/>
<feature type="region of interest" description="Disordered" evidence="1">
    <location>
        <begin position="1"/>
        <end position="67"/>
    </location>
</feature>
<keyword evidence="4" id="KW-1185">Reference proteome</keyword>
<proteinExistence type="predicted"/>
<feature type="compositionally biased region" description="Low complexity" evidence="1">
    <location>
        <begin position="1"/>
        <end position="18"/>
    </location>
</feature>
<evidence type="ECO:0000313" key="4">
    <source>
        <dbReference type="Proteomes" id="UP001153069"/>
    </source>
</evidence>
<gene>
    <name evidence="3" type="ORF">SEMRO_55_G032340.1</name>
</gene>
<evidence type="ECO:0000259" key="2">
    <source>
        <dbReference type="SMART" id="SM00382"/>
    </source>
</evidence>
<dbReference type="InterPro" id="IPR003593">
    <property type="entry name" value="AAA+_ATPase"/>
</dbReference>
<protein>
    <submittedName>
        <fullName evidence="3">Transcriptional regulator</fullName>
    </submittedName>
</protein>
<dbReference type="Pfam" id="PF13191">
    <property type="entry name" value="AAA_16"/>
    <property type="match status" value="1"/>
</dbReference>
<reference evidence="3" key="1">
    <citation type="submission" date="2020-06" db="EMBL/GenBank/DDBJ databases">
        <authorList>
            <consortium name="Plant Systems Biology data submission"/>
        </authorList>
    </citation>
    <scope>NUCLEOTIDE SEQUENCE</scope>
    <source>
        <strain evidence="3">D6</strain>
    </source>
</reference>
<dbReference type="InterPro" id="IPR027417">
    <property type="entry name" value="P-loop_NTPase"/>
</dbReference>
<dbReference type="InterPro" id="IPR041664">
    <property type="entry name" value="AAA_16"/>
</dbReference>
<dbReference type="SUPFAM" id="SSF52540">
    <property type="entry name" value="P-loop containing nucleoside triphosphate hydrolases"/>
    <property type="match status" value="1"/>
</dbReference>
<evidence type="ECO:0000256" key="1">
    <source>
        <dbReference type="SAM" id="MobiDB-lite"/>
    </source>
</evidence>
<dbReference type="Proteomes" id="UP001153069">
    <property type="component" value="Unassembled WGS sequence"/>
</dbReference>
<dbReference type="EMBL" id="CAICTM010000054">
    <property type="protein sequence ID" value="CAB9499176.1"/>
    <property type="molecule type" value="Genomic_DNA"/>
</dbReference>
<accession>A0A9N8DC54</accession>
<feature type="domain" description="AAA+ ATPase" evidence="2">
    <location>
        <begin position="125"/>
        <end position="299"/>
    </location>
</feature>
<dbReference type="PANTHER" id="PTHR43642">
    <property type="entry name" value="HYBRID SIGNAL TRANSDUCTION HISTIDINE KINASE G"/>
    <property type="match status" value="1"/>
</dbReference>
<dbReference type="OrthoDB" id="60033at2759"/>
<organism evidence="3 4">
    <name type="scientific">Seminavis robusta</name>
    <dbReference type="NCBI Taxonomy" id="568900"/>
    <lineage>
        <taxon>Eukaryota</taxon>
        <taxon>Sar</taxon>
        <taxon>Stramenopiles</taxon>
        <taxon>Ochrophyta</taxon>
        <taxon>Bacillariophyta</taxon>
        <taxon>Bacillariophyceae</taxon>
        <taxon>Bacillariophycidae</taxon>
        <taxon>Naviculales</taxon>
        <taxon>Naviculaceae</taxon>
        <taxon>Seminavis</taxon>
    </lineage>
</organism>
<dbReference type="InterPro" id="IPR025662">
    <property type="entry name" value="Sigma_54_int_dom_ATP-bd_1"/>
</dbReference>
<dbReference type="SMART" id="SM00382">
    <property type="entry name" value="AAA"/>
    <property type="match status" value="1"/>
</dbReference>
<dbReference type="Gene3D" id="3.40.50.300">
    <property type="entry name" value="P-loop containing nucleotide triphosphate hydrolases"/>
    <property type="match status" value="1"/>
</dbReference>
<dbReference type="InterPro" id="IPR053159">
    <property type="entry name" value="Hybrid_Histidine_Kinase"/>
</dbReference>
<feature type="compositionally biased region" description="Polar residues" evidence="1">
    <location>
        <begin position="24"/>
        <end position="49"/>
    </location>
</feature>
<name>A0A9N8DC54_9STRA</name>
<dbReference type="CDD" id="cd00009">
    <property type="entry name" value="AAA"/>
    <property type="match status" value="1"/>
</dbReference>